<dbReference type="Pfam" id="PF05108">
    <property type="entry name" value="T7SS_ESX1_EccB"/>
    <property type="match status" value="1"/>
</dbReference>
<reference evidence="11 12" key="1">
    <citation type="submission" date="2012-12" db="EMBL/GenBank/DDBJ databases">
        <title>Whole genome shotgun sequence of Gordonia hirsuta NBRC 16056.</title>
        <authorList>
            <person name="Isaki-Nakamura S."/>
            <person name="Hosoyama A."/>
            <person name="Tsuchikane K."/>
            <person name="Katsumata H."/>
            <person name="Baba S."/>
            <person name="Yamazaki S."/>
            <person name="Fujita N."/>
        </authorList>
    </citation>
    <scope>NUCLEOTIDE SEQUENCE [LARGE SCALE GENOMIC DNA]</scope>
    <source>
        <strain evidence="11 12">NBRC 16056</strain>
    </source>
</reference>
<dbReference type="OrthoDB" id="3847604at2"/>
<evidence type="ECO:0000256" key="7">
    <source>
        <dbReference type="ARBA" id="ARBA00022840"/>
    </source>
</evidence>
<dbReference type="eggNOG" id="COG3266">
    <property type="taxonomic scope" value="Bacteria"/>
</dbReference>
<evidence type="ECO:0000256" key="10">
    <source>
        <dbReference type="SAM" id="Phobius"/>
    </source>
</evidence>
<gene>
    <name evidence="11" type="ORF">GOHSU_04_00740</name>
</gene>
<evidence type="ECO:0000256" key="9">
    <source>
        <dbReference type="ARBA" id="ARBA00023136"/>
    </source>
</evidence>
<proteinExistence type="inferred from homology"/>
<dbReference type="EMBL" id="BANT01000004">
    <property type="protein sequence ID" value="GAC56205.1"/>
    <property type="molecule type" value="Genomic_DNA"/>
</dbReference>
<dbReference type="GO" id="GO:0005576">
    <property type="term" value="C:extracellular region"/>
    <property type="evidence" value="ECO:0007669"/>
    <property type="project" value="TreeGrafter"/>
</dbReference>
<dbReference type="GO" id="GO:0005524">
    <property type="term" value="F:ATP binding"/>
    <property type="evidence" value="ECO:0007669"/>
    <property type="project" value="UniProtKB-KW"/>
</dbReference>
<dbReference type="AlphaFoldDB" id="L7L4Y2"/>
<evidence type="ECO:0000256" key="1">
    <source>
        <dbReference type="ARBA" id="ARBA00004162"/>
    </source>
</evidence>
<keyword evidence="4 10" id="KW-0812">Transmembrane</keyword>
<accession>L7L4Y2</accession>
<evidence type="ECO:0000256" key="5">
    <source>
        <dbReference type="ARBA" id="ARBA00022741"/>
    </source>
</evidence>
<dbReference type="Proteomes" id="UP000053405">
    <property type="component" value="Unassembled WGS sequence"/>
</dbReference>
<protein>
    <recommendedName>
        <fullName evidence="13">Type VII secretion protein EccB</fullName>
    </recommendedName>
</protein>
<comment type="similarity">
    <text evidence="2">Belongs to the EccB family.</text>
</comment>
<sequence>MSRQLTTRAQVSGYRFGVARAEHALIRRDTRMLHDPMRAQLRALLAGAVVAVLLVAGAGIYGLIRPAPSVADARIVVSDAGGLFVLVDEVMHPVPNLASARLVVGEPLPAKTVAQRSVSAYPRGPALGIPGAPAALPGPADEQLAAWSVCDDPAAGTAVLAGLPAVDPAPLPVGALVRTATGQWLVYQHVRDGRPRPVRAALDPDAVAVRRALGLEGAAVRPISQGLLNAFPAEPQLAVPPVPEAGTPGPGPLAGFGAGAVIRSLGVDGQASYFVVLRDGVQPVSATAAEALRGADPSAPAVVRDVAPGLLSTVPVVHRLPLGHFPQRRPALVAAESVLCRSWVQTGTGAVREGLIVSAQLPLPAGARVVSLSAADGAGPGLDGVYLRPGTGERVSAGGGDYYVTDAGVRYRLADAQIASVLGLGAARSAPWPVFALLPAGPQLSREAALVARDLPR</sequence>
<keyword evidence="5" id="KW-0547">Nucleotide-binding</keyword>
<evidence type="ECO:0000256" key="2">
    <source>
        <dbReference type="ARBA" id="ARBA00008149"/>
    </source>
</evidence>
<dbReference type="Gene3D" id="3.30.2390.20">
    <property type="entry name" value="Type VII secretion system EccB, repeat 1 domain"/>
    <property type="match status" value="1"/>
</dbReference>
<keyword evidence="6" id="KW-0378">Hydrolase</keyword>
<keyword evidence="7" id="KW-0067">ATP-binding</keyword>
<dbReference type="PANTHER" id="PTHR40765:SF2">
    <property type="entry name" value="ESX-2 SECRETION SYSTEM ATPASE ECCB2"/>
    <property type="match status" value="1"/>
</dbReference>
<dbReference type="InterPro" id="IPR042485">
    <property type="entry name" value="T7SS_EccB_R3"/>
</dbReference>
<evidence type="ECO:0000256" key="3">
    <source>
        <dbReference type="ARBA" id="ARBA00022475"/>
    </source>
</evidence>
<evidence type="ECO:0000313" key="12">
    <source>
        <dbReference type="Proteomes" id="UP000053405"/>
    </source>
</evidence>
<feature type="transmembrane region" description="Helical" evidence="10">
    <location>
        <begin position="41"/>
        <end position="64"/>
    </location>
</feature>
<evidence type="ECO:0008006" key="13">
    <source>
        <dbReference type="Google" id="ProtNLM"/>
    </source>
</evidence>
<organism evidence="11 12">
    <name type="scientific">Gordonia hirsuta DSM 44140 = NBRC 16056</name>
    <dbReference type="NCBI Taxonomy" id="1121927"/>
    <lineage>
        <taxon>Bacteria</taxon>
        <taxon>Bacillati</taxon>
        <taxon>Actinomycetota</taxon>
        <taxon>Actinomycetes</taxon>
        <taxon>Mycobacteriales</taxon>
        <taxon>Gordoniaceae</taxon>
        <taxon>Gordonia</taxon>
    </lineage>
</organism>
<dbReference type="GO" id="GO:0016787">
    <property type="term" value="F:hydrolase activity"/>
    <property type="evidence" value="ECO:0007669"/>
    <property type="project" value="UniProtKB-KW"/>
</dbReference>
<name>L7L4Y2_9ACTN</name>
<dbReference type="NCBIfam" id="TIGR03919">
    <property type="entry name" value="T7SS_EccB"/>
    <property type="match status" value="1"/>
</dbReference>
<keyword evidence="8 10" id="KW-1133">Transmembrane helix</keyword>
<evidence type="ECO:0000313" key="11">
    <source>
        <dbReference type="EMBL" id="GAC56205.1"/>
    </source>
</evidence>
<dbReference type="GO" id="GO:0005886">
    <property type="term" value="C:plasma membrane"/>
    <property type="evidence" value="ECO:0007669"/>
    <property type="project" value="UniProtKB-SubCell"/>
</dbReference>
<dbReference type="Gene3D" id="2.40.50.910">
    <property type="entry name" value="Type VII secretion system EccB, repeat 3 domain"/>
    <property type="match status" value="1"/>
</dbReference>
<dbReference type="RefSeq" id="WP_005935962.1">
    <property type="nucleotide sequence ID" value="NZ_ATVK01000041.1"/>
</dbReference>
<dbReference type="InterPro" id="IPR044857">
    <property type="entry name" value="T7SS_EccB_R1"/>
</dbReference>
<dbReference type="InterPro" id="IPR007795">
    <property type="entry name" value="T7SS_EccB"/>
</dbReference>
<keyword evidence="9 10" id="KW-0472">Membrane</keyword>
<keyword evidence="12" id="KW-1185">Reference proteome</keyword>
<dbReference type="STRING" id="1121927.GOHSU_04_00740"/>
<keyword evidence="3" id="KW-1003">Cell membrane</keyword>
<evidence type="ECO:0000256" key="6">
    <source>
        <dbReference type="ARBA" id="ARBA00022801"/>
    </source>
</evidence>
<dbReference type="PANTHER" id="PTHR40765">
    <property type="entry name" value="ESX-2 SECRETION SYSTEM ATPASE ECCB2"/>
    <property type="match status" value="1"/>
</dbReference>
<comment type="subcellular location">
    <subcellularLocation>
        <location evidence="1">Cell membrane</location>
        <topology evidence="1">Single-pass membrane protein</topology>
    </subcellularLocation>
</comment>
<evidence type="ECO:0000256" key="4">
    <source>
        <dbReference type="ARBA" id="ARBA00022692"/>
    </source>
</evidence>
<evidence type="ECO:0000256" key="8">
    <source>
        <dbReference type="ARBA" id="ARBA00022989"/>
    </source>
</evidence>
<comment type="caution">
    <text evidence="11">The sequence shown here is derived from an EMBL/GenBank/DDBJ whole genome shotgun (WGS) entry which is preliminary data.</text>
</comment>